<dbReference type="AlphaFoldDB" id="A0A4R2PT75"/>
<comment type="caution">
    <text evidence="1">The sequence shown here is derived from an EMBL/GenBank/DDBJ whole genome shotgun (WGS) entry which is preliminary data.</text>
</comment>
<organism evidence="1 2">
    <name type="scientific">Rhodovulum marinum</name>
    <dbReference type="NCBI Taxonomy" id="320662"/>
    <lineage>
        <taxon>Bacteria</taxon>
        <taxon>Pseudomonadati</taxon>
        <taxon>Pseudomonadota</taxon>
        <taxon>Alphaproteobacteria</taxon>
        <taxon>Rhodobacterales</taxon>
        <taxon>Paracoccaceae</taxon>
        <taxon>Rhodovulum</taxon>
    </lineage>
</organism>
<protein>
    <submittedName>
        <fullName evidence="1">Uncharacterized protein</fullName>
    </submittedName>
</protein>
<dbReference type="EMBL" id="SLXP01000014">
    <property type="protein sequence ID" value="TCP39079.1"/>
    <property type="molecule type" value="Genomic_DNA"/>
</dbReference>
<keyword evidence="2" id="KW-1185">Reference proteome</keyword>
<sequence>MTNTPDAACAAANAPGLPDDTRRLIEIEDAIAKRLILRDRRPARYCTT</sequence>
<reference evidence="1 2" key="1">
    <citation type="submission" date="2019-03" db="EMBL/GenBank/DDBJ databases">
        <title>Genomic Encyclopedia of Type Strains, Phase IV (KMG-IV): sequencing the most valuable type-strain genomes for metagenomic binning, comparative biology and taxonomic classification.</title>
        <authorList>
            <person name="Goeker M."/>
        </authorList>
    </citation>
    <scope>NUCLEOTIDE SEQUENCE [LARGE SCALE GENOMIC DNA]</scope>
    <source>
        <strain evidence="1 2">DSM 18063</strain>
    </source>
</reference>
<dbReference type="Proteomes" id="UP000294835">
    <property type="component" value="Unassembled WGS sequence"/>
</dbReference>
<name>A0A4R2PT75_9RHOB</name>
<evidence type="ECO:0000313" key="2">
    <source>
        <dbReference type="Proteomes" id="UP000294835"/>
    </source>
</evidence>
<dbReference type="RefSeq" id="WP_165915635.1">
    <property type="nucleotide sequence ID" value="NZ_SLXP01000014.1"/>
</dbReference>
<evidence type="ECO:0000313" key="1">
    <source>
        <dbReference type="EMBL" id="TCP39079.1"/>
    </source>
</evidence>
<proteinExistence type="predicted"/>
<gene>
    <name evidence="1" type="ORF">EV662_1145</name>
</gene>
<accession>A0A4R2PT75</accession>